<sequence length="154" mass="16496">MKVKVQELMTRAVWTCRADDPMSVAARVMWEHDIGAVPVLGADEKIVGIVTDRDLCMSAYFTGEPLAAIPVEHAMSKVVFTIEPAHTVGEAEQLMRSKRVRRLPVVDAGKLVGMITLGDLARAAHTHKAVAASDVNAAFAAVVEPRRAPEAAAA</sequence>
<name>A0ABN6MPI9_9BACT</name>
<gene>
    <name evidence="4" type="ORF">AMOR_18990</name>
</gene>
<proteinExistence type="predicted"/>
<dbReference type="InterPro" id="IPR051257">
    <property type="entry name" value="Diverse_CBS-Domain"/>
</dbReference>
<dbReference type="InterPro" id="IPR000644">
    <property type="entry name" value="CBS_dom"/>
</dbReference>
<evidence type="ECO:0000313" key="5">
    <source>
        <dbReference type="Proteomes" id="UP001162891"/>
    </source>
</evidence>
<evidence type="ECO:0000259" key="3">
    <source>
        <dbReference type="PROSITE" id="PS51371"/>
    </source>
</evidence>
<dbReference type="PANTHER" id="PTHR43080">
    <property type="entry name" value="CBS DOMAIN-CONTAINING PROTEIN CBSX3, MITOCHONDRIAL"/>
    <property type="match status" value="1"/>
</dbReference>
<dbReference type="Pfam" id="PF00571">
    <property type="entry name" value="CBS"/>
    <property type="match status" value="2"/>
</dbReference>
<organism evidence="4 5">
    <name type="scientific">Anaeromyxobacter oryzae</name>
    <dbReference type="NCBI Taxonomy" id="2918170"/>
    <lineage>
        <taxon>Bacteria</taxon>
        <taxon>Pseudomonadati</taxon>
        <taxon>Myxococcota</taxon>
        <taxon>Myxococcia</taxon>
        <taxon>Myxococcales</taxon>
        <taxon>Cystobacterineae</taxon>
        <taxon>Anaeromyxobacteraceae</taxon>
        <taxon>Anaeromyxobacter</taxon>
    </lineage>
</organism>
<dbReference type="SMART" id="SM00116">
    <property type="entry name" value="CBS"/>
    <property type="match status" value="2"/>
</dbReference>
<feature type="domain" description="CBS" evidence="3">
    <location>
        <begin position="9"/>
        <end position="66"/>
    </location>
</feature>
<dbReference type="Gene3D" id="3.10.580.10">
    <property type="entry name" value="CBS-domain"/>
    <property type="match status" value="1"/>
</dbReference>
<protein>
    <submittedName>
        <fullName evidence="4">CBS domain-containing protein</fullName>
    </submittedName>
</protein>
<accession>A0ABN6MPI9</accession>
<reference evidence="5" key="1">
    <citation type="journal article" date="2022" name="Int. J. Syst. Evol. Microbiol.">
        <title>Anaeromyxobacter oryzae sp. nov., Anaeromyxobacter diazotrophicus sp. nov. and Anaeromyxobacter paludicola sp. nov., isolated from paddy soils.</title>
        <authorList>
            <person name="Itoh H."/>
            <person name="Xu Z."/>
            <person name="Mise K."/>
            <person name="Masuda Y."/>
            <person name="Ushijima N."/>
            <person name="Hayakawa C."/>
            <person name="Shiratori Y."/>
            <person name="Senoo K."/>
        </authorList>
    </citation>
    <scope>NUCLEOTIDE SEQUENCE [LARGE SCALE GENOMIC DNA]</scope>
    <source>
        <strain evidence="5">Red232</strain>
    </source>
</reference>
<dbReference type="Proteomes" id="UP001162891">
    <property type="component" value="Chromosome"/>
</dbReference>
<dbReference type="PANTHER" id="PTHR43080:SF2">
    <property type="entry name" value="CBS DOMAIN-CONTAINING PROTEIN"/>
    <property type="match status" value="1"/>
</dbReference>
<dbReference type="RefSeq" id="WP_248360584.1">
    <property type="nucleotide sequence ID" value="NZ_AP025591.1"/>
</dbReference>
<evidence type="ECO:0000256" key="1">
    <source>
        <dbReference type="ARBA" id="ARBA00023122"/>
    </source>
</evidence>
<dbReference type="PROSITE" id="PS51371">
    <property type="entry name" value="CBS"/>
    <property type="match status" value="2"/>
</dbReference>
<dbReference type="InterPro" id="IPR046342">
    <property type="entry name" value="CBS_dom_sf"/>
</dbReference>
<dbReference type="SUPFAM" id="SSF54631">
    <property type="entry name" value="CBS-domain pair"/>
    <property type="match status" value="1"/>
</dbReference>
<keyword evidence="1 2" id="KW-0129">CBS domain</keyword>
<feature type="domain" description="CBS" evidence="3">
    <location>
        <begin position="75"/>
        <end position="130"/>
    </location>
</feature>
<evidence type="ECO:0000313" key="4">
    <source>
        <dbReference type="EMBL" id="BDG02903.1"/>
    </source>
</evidence>
<evidence type="ECO:0000256" key="2">
    <source>
        <dbReference type="PROSITE-ProRule" id="PRU00703"/>
    </source>
</evidence>
<dbReference type="EMBL" id="AP025591">
    <property type="protein sequence ID" value="BDG02903.1"/>
    <property type="molecule type" value="Genomic_DNA"/>
</dbReference>
<keyword evidence="5" id="KW-1185">Reference proteome</keyword>